<feature type="non-terminal residue" evidence="3">
    <location>
        <position position="1"/>
    </location>
</feature>
<dbReference type="AlphaFoldDB" id="A0AAV5VB19"/>
<dbReference type="InterPro" id="IPR018247">
    <property type="entry name" value="EF_Hand_1_Ca_BS"/>
</dbReference>
<dbReference type="EMBL" id="BTSY01000002">
    <property type="protein sequence ID" value="GMT16861.1"/>
    <property type="molecule type" value="Genomic_DNA"/>
</dbReference>
<evidence type="ECO:0000313" key="4">
    <source>
        <dbReference type="Proteomes" id="UP001432322"/>
    </source>
</evidence>
<keyword evidence="4" id="KW-1185">Reference proteome</keyword>
<dbReference type="GO" id="GO:0005509">
    <property type="term" value="F:calcium ion binding"/>
    <property type="evidence" value="ECO:0007669"/>
    <property type="project" value="InterPro"/>
</dbReference>
<evidence type="ECO:0000256" key="1">
    <source>
        <dbReference type="ARBA" id="ARBA00022837"/>
    </source>
</evidence>
<feature type="domain" description="EF-hand" evidence="2">
    <location>
        <begin position="108"/>
        <end position="143"/>
    </location>
</feature>
<sequence>LSLSPPLLPSLLPHSTMAPSTSLSPHTEPFSIRKRRYFFRNFLDIDRDGLVRWKDLEELMVSVTTLARKDELIRSKMALIGLWHDLTDDKMTEGDWLEMWNERKEDKDENSMVDHVFTLLDPSGDGLIDESEYVHVLSFFGKSKQEALRCFDSIGRTPSGEPVFAIDSKRFVSLWNEFFYSEDPSCDGSHLFGLIEFSK</sequence>
<proteinExistence type="predicted"/>
<dbReference type="InterPro" id="IPR011992">
    <property type="entry name" value="EF-hand-dom_pair"/>
</dbReference>
<dbReference type="Proteomes" id="UP001432322">
    <property type="component" value="Unassembled WGS sequence"/>
</dbReference>
<organism evidence="3 4">
    <name type="scientific">Pristionchus fissidentatus</name>
    <dbReference type="NCBI Taxonomy" id="1538716"/>
    <lineage>
        <taxon>Eukaryota</taxon>
        <taxon>Metazoa</taxon>
        <taxon>Ecdysozoa</taxon>
        <taxon>Nematoda</taxon>
        <taxon>Chromadorea</taxon>
        <taxon>Rhabditida</taxon>
        <taxon>Rhabditina</taxon>
        <taxon>Diplogasteromorpha</taxon>
        <taxon>Diplogasteroidea</taxon>
        <taxon>Neodiplogasteridae</taxon>
        <taxon>Pristionchus</taxon>
    </lineage>
</organism>
<dbReference type="PROSITE" id="PS00018">
    <property type="entry name" value="EF_HAND_1"/>
    <property type="match status" value="1"/>
</dbReference>
<dbReference type="PROSITE" id="PS50222">
    <property type="entry name" value="EF_HAND_2"/>
    <property type="match status" value="1"/>
</dbReference>
<evidence type="ECO:0000313" key="3">
    <source>
        <dbReference type="EMBL" id="GMT16861.1"/>
    </source>
</evidence>
<keyword evidence="1" id="KW-0106">Calcium</keyword>
<dbReference type="Gene3D" id="1.10.238.10">
    <property type="entry name" value="EF-hand"/>
    <property type="match status" value="1"/>
</dbReference>
<comment type="caution">
    <text evidence="3">The sequence shown here is derived from an EMBL/GenBank/DDBJ whole genome shotgun (WGS) entry which is preliminary data.</text>
</comment>
<protein>
    <recommendedName>
        <fullName evidence="2">EF-hand domain-containing protein</fullName>
    </recommendedName>
</protein>
<accession>A0AAV5VB19</accession>
<evidence type="ECO:0000259" key="2">
    <source>
        <dbReference type="PROSITE" id="PS50222"/>
    </source>
</evidence>
<dbReference type="SUPFAM" id="SSF47473">
    <property type="entry name" value="EF-hand"/>
    <property type="match status" value="1"/>
</dbReference>
<dbReference type="InterPro" id="IPR002048">
    <property type="entry name" value="EF_hand_dom"/>
</dbReference>
<gene>
    <name evidence="3" type="ORF">PFISCL1PPCAC_8158</name>
</gene>
<reference evidence="3" key="1">
    <citation type="submission" date="2023-10" db="EMBL/GenBank/DDBJ databases">
        <title>Genome assembly of Pristionchus species.</title>
        <authorList>
            <person name="Yoshida K."/>
            <person name="Sommer R.J."/>
        </authorList>
    </citation>
    <scope>NUCLEOTIDE SEQUENCE</scope>
    <source>
        <strain evidence="3">RS5133</strain>
    </source>
</reference>
<name>A0AAV5VB19_9BILA</name>